<name>A0A3R6YXN2_9STRA</name>
<dbReference type="AlphaFoldDB" id="A0A3R6YXN2"/>
<evidence type="ECO:0000256" key="4">
    <source>
        <dbReference type="ARBA" id="ARBA00023180"/>
    </source>
</evidence>
<evidence type="ECO:0000256" key="2">
    <source>
        <dbReference type="ARBA" id="ARBA00022729"/>
    </source>
</evidence>
<evidence type="ECO:0000256" key="5">
    <source>
        <dbReference type="SAM" id="MobiDB-lite"/>
    </source>
</evidence>
<dbReference type="Gene3D" id="3.20.20.80">
    <property type="entry name" value="Glycosidases"/>
    <property type="match status" value="2"/>
</dbReference>
<proteinExistence type="inferred from homology"/>
<dbReference type="InterPro" id="IPR017853">
    <property type="entry name" value="GH"/>
</dbReference>
<comment type="caution">
    <text evidence="6">The sequence shown here is derived from an EMBL/GenBank/DDBJ whole genome shotgun (WGS) entry which is preliminary data.</text>
</comment>
<dbReference type="PANTHER" id="PTHR31468">
    <property type="entry name" value="1,3-BETA-GLUCANOSYLTRANSFERASE GAS1"/>
    <property type="match status" value="1"/>
</dbReference>
<dbReference type="VEuPathDB" id="FungiDB:H310_05061"/>
<evidence type="ECO:0000256" key="1">
    <source>
        <dbReference type="ARBA" id="ARBA00007528"/>
    </source>
</evidence>
<organism evidence="6 7">
    <name type="scientific">Aphanomyces invadans</name>
    <dbReference type="NCBI Taxonomy" id="157072"/>
    <lineage>
        <taxon>Eukaryota</taxon>
        <taxon>Sar</taxon>
        <taxon>Stramenopiles</taxon>
        <taxon>Oomycota</taxon>
        <taxon>Saprolegniomycetes</taxon>
        <taxon>Saprolegniales</taxon>
        <taxon>Verrucalvaceae</taxon>
        <taxon>Aphanomyces</taxon>
    </lineage>
</organism>
<accession>A0A3R6YXN2</accession>
<keyword evidence="4" id="KW-0325">Glycoprotein</keyword>
<dbReference type="SUPFAM" id="SSF51445">
    <property type="entry name" value="(Trans)glycosidases"/>
    <property type="match status" value="1"/>
</dbReference>
<gene>
    <name evidence="6" type="ORF">DYB32_005771</name>
</gene>
<keyword evidence="7" id="KW-1185">Reference proteome</keyword>
<evidence type="ECO:0000256" key="3">
    <source>
        <dbReference type="ARBA" id="ARBA00023157"/>
    </source>
</evidence>
<keyword evidence="3" id="KW-1015">Disulfide bond</keyword>
<protein>
    <recommendedName>
        <fullName evidence="8">1,3-beta-glucanosyltransferase</fullName>
    </recommendedName>
</protein>
<dbReference type="GO" id="GO:0005886">
    <property type="term" value="C:plasma membrane"/>
    <property type="evidence" value="ECO:0007669"/>
    <property type="project" value="TreeGrafter"/>
</dbReference>
<dbReference type="InterPro" id="IPR004886">
    <property type="entry name" value="Glucanosyltransferase"/>
</dbReference>
<evidence type="ECO:0000313" key="6">
    <source>
        <dbReference type="EMBL" id="RHY28692.1"/>
    </source>
</evidence>
<evidence type="ECO:0008006" key="8">
    <source>
        <dbReference type="Google" id="ProtNLM"/>
    </source>
</evidence>
<feature type="region of interest" description="Disordered" evidence="5">
    <location>
        <begin position="425"/>
        <end position="444"/>
    </location>
</feature>
<keyword evidence="2" id="KW-0732">Signal</keyword>
<dbReference type="EMBL" id="QUSY01000545">
    <property type="protein sequence ID" value="RHY28692.1"/>
    <property type="molecule type" value="Genomic_DNA"/>
</dbReference>
<reference evidence="6 7" key="1">
    <citation type="submission" date="2018-08" db="EMBL/GenBank/DDBJ databases">
        <title>Aphanomyces genome sequencing and annotation.</title>
        <authorList>
            <person name="Minardi D."/>
            <person name="Oidtmann B."/>
            <person name="Van Der Giezen M."/>
            <person name="Studholme D.J."/>
        </authorList>
    </citation>
    <scope>NUCLEOTIDE SEQUENCE [LARGE SCALE GENOMIC DNA]</scope>
    <source>
        <strain evidence="6 7">NJM0002</strain>
    </source>
</reference>
<dbReference type="GO" id="GO:0034411">
    <property type="term" value="P:cell wall (1-&gt;3)-beta-D-glucan biosynthetic process"/>
    <property type="evidence" value="ECO:0007669"/>
    <property type="project" value="TreeGrafter"/>
</dbReference>
<dbReference type="PANTHER" id="PTHR31468:SF2">
    <property type="entry name" value="1,3-BETA-GLUCANOSYLTRANSFERASE GAS1"/>
    <property type="match status" value="1"/>
</dbReference>
<comment type="similarity">
    <text evidence="1">Belongs to the glycosyl hydrolase 72 family.</text>
</comment>
<dbReference type="Pfam" id="PF03198">
    <property type="entry name" value="Glyco_hydro_72"/>
    <property type="match status" value="2"/>
</dbReference>
<dbReference type="Proteomes" id="UP000285060">
    <property type="component" value="Unassembled WGS sequence"/>
</dbReference>
<evidence type="ECO:0000313" key="7">
    <source>
        <dbReference type="Proteomes" id="UP000285060"/>
    </source>
</evidence>
<sequence length="467" mass="50825">MADRFHIGFLRPSHNTMHLAVSAAAAAVFLAGFLDTTVHAIAPIEIKGNRLFEYGTDKPFIAKGLDYYPRPNAGLLNINNFDFFTDDHESIWKPHVAEFIALGINAVRLYAVDPSKSHDKFMCALSNAGIYVLIDLASSCEDCAITKDPYPACYPAHLKTRGQQIIAAFSKYNNVLVRSRFWSNVRFLLLHILHLKVLTGYGLNAYLQCDPLAALNPKEIGAGYRNLLSDFTAYQLAIPTLLTEYGCLNVGFPTVDGYAAQRTWLDATWLLSPAFADVFAGGFAFEFLTENQNSKADSPYPFKTFGAQNYGLGYFEPEVCDADSMPCVFHRMPNFDYLAKQYSNATMDHLVGRSAYTPAHTTLPKCPADVPSISGVLWPADKETDMLCPDLTQTPLCPGDVINTGKGSTIKPSVKTVVPVRGVPTVTPSSSMAPPTHETTQGTSAAAASNMLGVIVMAGAAIFAGYV</sequence>
<dbReference type="GO" id="GO:0042124">
    <property type="term" value="F:1,3-beta-glucanosyltransferase activity"/>
    <property type="evidence" value="ECO:0007669"/>
    <property type="project" value="TreeGrafter"/>
</dbReference>